<dbReference type="Pfam" id="PF09835">
    <property type="entry name" value="DUF2062"/>
    <property type="match status" value="1"/>
</dbReference>
<dbReference type="PANTHER" id="PTHR40547">
    <property type="entry name" value="SLL0298 PROTEIN"/>
    <property type="match status" value="1"/>
</dbReference>
<gene>
    <name evidence="3" type="ORF">EI77_03252</name>
</gene>
<keyword evidence="1" id="KW-0812">Transmembrane</keyword>
<feature type="domain" description="DUF2062" evidence="2">
    <location>
        <begin position="33"/>
        <end position="174"/>
    </location>
</feature>
<evidence type="ECO:0000259" key="2">
    <source>
        <dbReference type="Pfam" id="PF09835"/>
    </source>
</evidence>
<reference evidence="3 4" key="1">
    <citation type="submission" date="2019-03" db="EMBL/GenBank/DDBJ databases">
        <title>Genomic Encyclopedia of Archaeal and Bacterial Type Strains, Phase II (KMG-II): from individual species to whole genera.</title>
        <authorList>
            <person name="Goeker M."/>
        </authorList>
    </citation>
    <scope>NUCLEOTIDE SEQUENCE [LARGE SCALE GENOMIC DNA]</scope>
    <source>
        <strain evidence="3 4">ATCC 25309</strain>
    </source>
</reference>
<dbReference type="InterPro" id="IPR018639">
    <property type="entry name" value="DUF2062"/>
</dbReference>
<sequence>MVDFAKGYFRRSVFKTYRFFKHPRKLKTRPVMRWFARHFLDKRVWRPTQHTFAGGMAVGTFVTLQLLPIQMPSAVILAAVFRVNIPIAIAMCWVSNPVTMAALIPLEYNVGKWALAFLTEVPSTPFPTKFPEHVAEMWLALREHAPVMLFGGVILGAVLVPVSYVLTYLIWGAIDQWNKYRKQPTLPLKDLNS</sequence>
<evidence type="ECO:0000313" key="4">
    <source>
        <dbReference type="Proteomes" id="UP000295662"/>
    </source>
</evidence>
<dbReference type="PANTHER" id="PTHR40547:SF1">
    <property type="entry name" value="SLL0298 PROTEIN"/>
    <property type="match status" value="1"/>
</dbReference>
<keyword evidence="1" id="KW-0472">Membrane</keyword>
<accession>A0A4R7RTM5</accession>
<name>A0A4R7RTM5_9BACT</name>
<evidence type="ECO:0000313" key="3">
    <source>
        <dbReference type="EMBL" id="TDU68135.1"/>
    </source>
</evidence>
<dbReference type="OrthoDB" id="9786029at2"/>
<feature type="transmembrane region" description="Helical" evidence="1">
    <location>
        <begin position="147"/>
        <end position="171"/>
    </location>
</feature>
<keyword evidence="4" id="KW-1185">Reference proteome</keyword>
<keyword evidence="1" id="KW-1133">Transmembrane helix</keyword>
<evidence type="ECO:0000256" key="1">
    <source>
        <dbReference type="SAM" id="Phobius"/>
    </source>
</evidence>
<organism evidence="3 4">
    <name type="scientific">Prosthecobacter fusiformis</name>
    <dbReference type="NCBI Taxonomy" id="48464"/>
    <lineage>
        <taxon>Bacteria</taxon>
        <taxon>Pseudomonadati</taxon>
        <taxon>Verrucomicrobiota</taxon>
        <taxon>Verrucomicrobiia</taxon>
        <taxon>Verrucomicrobiales</taxon>
        <taxon>Verrucomicrobiaceae</taxon>
        <taxon>Prosthecobacter</taxon>
    </lineage>
</organism>
<feature type="transmembrane region" description="Helical" evidence="1">
    <location>
        <begin position="50"/>
        <end position="67"/>
    </location>
</feature>
<dbReference type="AlphaFoldDB" id="A0A4R7RTM5"/>
<dbReference type="RefSeq" id="WP_133796277.1">
    <property type="nucleotide sequence ID" value="NZ_SOCA01000006.1"/>
</dbReference>
<dbReference type="Proteomes" id="UP000295662">
    <property type="component" value="Unassembled WGS sequence"/>
</dbReference>
<comment type="caution">
    <text evidence="3">The sequence shown here is derived from an EMBL/GenBank/DDBJ whole genome shotgun (WGS) entry which is preliminary data.</text>
</comment>
<protein>
    <recommendedName>
        <fullName evidence="2">DUF2062 domain-containing protein</fullName>
    </recommendedName>
</protein>
<proteinExistence type="predicted"/>
<feature type="transmembrane region" description="Helical" evidence="1">
    <location>
        <begin position="74"/>
        <end position="96"/>
    </location>
</feature>
<dbReference type="EMBL" id="SOCA01000006">
    <property type="protein sequence ID" value="TDU68135.1"/>
    <property type="molecule type" value="Genomic_DNA"/>
</dbReference>